<gene>
    <name evidence="2" type="ORF">B2J93_5175</name>
</gene>
<dbReference type="Proteomes" id="UP000242519">
    <property type="component" value="Unassembled WGS sequence"/>
</dbReference>
<dbReference type="OrthoDB" id="5364416at2759"/>
<dbReference type="Gene3D" id="3.90.1140.10">
    <property type="entry name" value="Cyclic phosphodiesterase"/>
    <property type="match status" value="1"/>
</dbReference>
<dbReference type="AlphaFoldDB" id="A0A218ZHQ5"/>
<name>A0A218ZHQ5_9HELO</name>
<sequence>MPVTTQPAHTPSQPPDTSQQPLILTLSLSPQTTSLLTHLRTKYFPTQRNHLSAHITLFHAIPAPSLATLSRIVSSACSATAPFTLGIKSPFMLGRKGVALGISSWKLRTLHEQILCELERDGVQLTEQDMRLGRAHVTVQNKVGQEVAKRTLAALKQEWEECAGRAEGLGLWRYEVGGTWTHLQEFAFTGRS</sequence>
<dbReference type="SUPFAM" id="SSF55144">
    <property type="entry name" value="LigT-like"/>
    <property type="match status" value="1"/>
</dbReference>
<evidence type="ECO:0000313" key="2">
    <source>
        <dbReference type="EMBL" id="OWP06696.1"/>
    </source>
</evidence>
<evidence type="ECO:0000313" key="3">
    <source>
        <dbReference type="Proteomes" id="UP000242519"/>
    </source>
</evidence>
<organism evidence="2 3">
    <name type="scientific">Diplocarpon coronariae</name>
    <dbReference type="NCBI Taxonomy" id="2795749"/>
    <lineage>
        <taxon>Eukaryota</taxon>
        <taxon>Fungi</taxon>
        <taxon>Dikarya</taxon>
        <taxon>Ascomycota</taxon>
        <taxon>Pezizomycotina</taxon>
        <taxon>Leotiomycetes</taxon>
        <taxon>Helotiales</taxon>
        <taxon>Drepanopezizaceae</taxon>
        <taxon>Diplocarpon</taxon>
    </lineage>
</organism>
<keyword evidence="3" id="KW-1185">Reference proteome</keyword>
<dbReference type="EMBL" id="MZNU01000038">
    <property type="protein sequence ID" value="OWP06696.1"/>
    <property type="molecule type" value="Genomic_DNA"/>
</dbReference>
<protein>
    <submittedName>
        <fullName evidence="2">Uncharacterized protein</fullName>
    </submittedName>
</protein>
<dbReference type="InterPro" id="IPR009097">
    <property type="entry name" value="Cyclic_Pdiesterase"/>
</dbReference>
<dbReference type="InParanoid" id="A0A218ZHQ5"/>
<dbReference type="Pfam" id="PF13563">
    <property type="entry name" value="2_5_RNA_ligase2"/>
    <property type="match status" value="1"/>
</dbReference>
<evidence type="ECO:0000256" key="1">
    <source>
        <dbReference type="SAM" id="MobiDB-lite"/>
    </source>
</evidence>
<accession>A0A218ZHQ5</accession>
<feature type="region of interest" description="Disordered" evidence="1">
    <location>
        <begin position="1"/>
        <end position="20"/>
    </location>
</feature>
<dbReference type="STRING" id="503106.A0A218ZHQ5"/>
<proteinExistence type="predicted"/>
<comment type="caution">
    <text evidence="2">The sequence shown here is derived from an EMBL/GenBank/DDBJ whole genome shotgun (WGS) entry which is preliminary data.</text>
</comment>
<reference evidence="2 3" key="1">
    <citation type="submission" date="2017-04" db="EMBL/GenBank/DDBJ databases">
        <title>Draft genome sequence of Marssonina coronaria NL1: causal agent of apple blotch.</title>
        <authorList>
            <person name="Cheng Q."/>
        </authorList>
    </citation>
    <scope>NUCLEOTIDE SEQUENCE [LARGE SCALE GENOMIC DNA]</scope>
    <source>
        <strain evidence="2 3">NL1</strain>
    </source>
</reference>